<sequence length="176" mass="20052">MKIDLLTILLSSGVLAAIITSIINLISIRTTNKRLLLIEELKNDNTINTFRYTKLFDLNAELNNLPDVDYTMLDNHEGKLVWSKDKVIKVVGESTNRFSMFIKIYNKSKPLFDENIISELQNLINSERAISNELVEILYAGREGNSDISNLMAIRVELEKKLQESIVIQLKALIKA</sequence>
<dbReference type="KEGG" id="smul:SMUL_3078"/>
<dbReference type="Proteomes" id="UP000019322">
    <property type="component" value="Chromosome"/>
</dbReference>
<accession>A0AA86E0S3</accession>
<dbReference type="EMBL" id="CP007201">
    <property type="protein sequence ID" value="AHJ14305.1"/>
    <property type="molecule type" value="Genomic_DNA"/>
</dbReference>
<gene>
    <name evidence="2" type="ORF">SMUL_3078</name>
</gene>
<evidence type="ECO:0000256" key="1">
    <source>
        <dbReference type="SAM" id="Phobius"/>
    </source>
</evidence>
<protein>
    <submittedName>
        <fullName evidence="2">Uncharacterized protein</fullName>
    </submittedName>
</protein>
<organism evidence="2 3">
    <name type="scientific">Sulfurospirillum multivorans (strain DM 12446 / JCM 15788 / NBRC 109480)</name>
    <dbReference type="NCBI Taxonomy" id="1150621"/>
    <lineage>
        <taxon>Bacteria</taxon>
        <taxon>Pseudomonadati</taxon>
        <taxon>Campylobacterota</taxon>
        <taxon>Epsilonproteobacteria</taxon>
        <taxon>Campylobacterales</taxon>
        <taxon>Sulfurospirillaceae</taxon>
        <taxon>Sulfurospirillum</taxon>
    </lineage>
</organism>
<keyword evidence="1" id="KW-1133">Transmembrane helix</keyword>
<evidence type="ECO:0000313" key="3">
    <source>
        <dbReference type="Proteomes" id="UP000019322"/>
    </source>
</evidence>
<dbReference type="RefSeq" id="WP_025346132.1">
    <property type="nucleotide sequence ID" value="NZ_CP007201.1"/>
</dbReference>
<evidence type="ECO:0000313" key="2">
    <source>
        <dbReference type="EMBL" id="AHJ14305.1"/>
    </source>
</evidence>
<name>A0AA86E0S3_SULMK</name>
<keyword evidence="1" id="KW-0812">Transmembrane</keyword>
<reference evidence="2 3" key="1">
    <citation type="journal article" date="2014" name="Environ. Microbiol.">
        <title>Insights into organohalide respiration and the versatile catabolism of Sulfurospirillum multivorans gained from comparative genomics and physiological studies.</title>
        <authorList>
            <person name="Goris T."/>
            <person name="Schubert T."/>
            <person name="Gadkari J."/>
            <person name="Wubet T."/>
            <person name="Tarkka M."/>
            <person name="Buscot F."/>
            <person name="Adrian L."/>
            <person name="Diekert G."/>
        </authorList>
    </citation>
    <scope>NUCLEOTIDE SEQUENCE [LARGE SCALE GENOMIC DNA]</scope>
    <source>
        <strain evidence="3">DM 12446 / JCM 15788 / NBRC 109480</strain>
    </source>
</reference>
<feature type="transmembrane region" description="Helical" evidence="1">
    <location>
        <begin position="6"/>
        <end position="26"/>
    </location>
</feature>
<keyword evidence="1" id="KW-0472">Membrane</keyword>
<dbReference type="AlphaFoldDB" id="A0AA86E0S3"/>
<proteinExistence type="predicted"/>